<protein>
    <submittedName>
        <fullName evidence="1">Uncharacterized protein</fullName>
    </submittedName>
</protein>
<organism evidence="1">
    <name type="scientific">marine sediment metagenome</name>
    <dbReference type="NCBI Taxonomy" id="412755"/>
    <lineage>
        <taxon>unclassified sequences</taxon>
        <taxon>metagenomes</taxon>
        <taxon>ecological metagenomes</taxon>
    </lineage>
</organism>
<dbReference type="AlphaFoldDB" id="A0A0F8WF39"/>
<feature type="non-terminal residue" evidence="1">
    <location>
        <position position="1"/>
    </location>
</feature>
<accession>A0A0F8WF39</accession>
<comment type="caution">
    <text evidence="1">The sequence shown here is derived from an EMBL/GenBank/DDBJ whole genome shotgun (WGS) entry which is preliminary data.</text>
</comment>
<reference evidence="1" key="1">
    <citation type="journal article" date="2015" name="Nature">
        <title>Complex archaea that bridge the gap between prokaryotes and eukaryotes.</title>
        <authorList>
            <person name="Spang A."/>
            <person name="Saw J.H."/>
            <person name="Jorgensen S.L."/>
            <person name="Zaremba-Niedzwiedzka K."/>
            <person name="Martijn J."/>
            <person name="Lind A.E."/>
            <person name="van Eijk R."/>
            <person name="Schleper C."/>
            <person name="Guy L."/>
            <person name="Ettema T.J."/>
        </authorList>
    </citation>
    <scope>NUCLEOTIDE SEQUENCE</scope>
</reference>
<proteinExistence type="predicted"/>
<sequence>EGVCIARKNAGGVKASYGIARAIRHLLPVFEAIDGERVKLAKDNAKRDRKGELLFTEDKTGYELTGATITEIRVGLARGTALTIHDNALATVEDTINTILGYTGDLYGNQALWLTATGFAVPGNKMDLVDVPNATAVTAIQAGLAKASALATVDSKIVTMYGAVLLIQARTNMIGAVSVEYTSPADSTGAFTIFCGDDYLAADSRALTATVTGYAGPDLTNATAKFRLLAADTYQTDTAAVKEADYEIAASIAVSGTTVTFSVDVPRATTLLLSPTPPDLASNYRWQFVVTTAGGEVLRAVTGTLTARKGIGGAT</sequence>
<gene>
    <name evidence="1" type="ORF">LCGC14_3077260</name>
</gene>
<dbReference type="EMBL" id="LAZR01065623">
    <property type="protein sequence ID" value="KKK55173.1"/>
    <property type="molecule type" value="Genomic_DNA"/>
</dbReference>
<evidence type="ECO:0000313" key="1">
    <source>
        <dbReference type="EMBL" id="KKK55173.1"/>
    </source>
</evidence>
<name>A0A0F8WF39_9ZZZZ</name>